<accession>A0A1B6DBZ2</accession>
<reference evidence="2" key="1">
    <citation type="submission" date="2015-12" db="EMBL/GenBank/DDBJ databases">
        <title>De novo transcriptome assembly of four potential Pierce s Disease insect vectors from Arizona vineyards.</title>
        <authorList>
            <person name="Tassone E.E."/>
        </authorList>
    </citation>
    <scope>NUCLEOTIDE SEQUENCE</scope>
</reference>
<feature type="compositionally biased region" description="Polar residues" evidence="1">
    <location>
        <begin position="119"/>
        <end position="162"/>
    </location>
</feature>
<feature type="compositionally biased region" description="Polar residues" evidence="1">
    <location>
        <begin position="84"/>
        <end position="105"/>
    </location>
</feature>
<feature type="compositionally biased region" description="Polar residues" evidence="1">
    <location>
        <begin position="61"/>
        <end position="75"/>
    </location>
</feature>
<feature type="non-terminal residue" evidence="2">
    <location>
        <position position="193"/>
    </location>
</feature>
<proteinExistence type="predicted"/>
<feature type="compositionally biased region" description="Basic and acidic residues" evidence="1">
    <location>
        <begin position="106"/>
        <end position="117"/>
    </location>
</feature>
<feature type="compositionally biased region" description="Polar residues" evidence="1">
    <location>
        <begin position="39"/>
        <end position="48"/>
    </location>
</feature>
<organism evidence="2">
    <name type="scientific">Clastoptera arizonana</name>
    <name type="common">Arizona spittle bug</name>
    <dbReference type="NCBI Taxonomy" id="38151"/>
    <lineage>
        <taxon>Eukaryota</taxon>
        <taxon>Metazoa</taxon>
        <taxon>Ecdysozoa</taxon>
        <taxon>Arthropoda</taxon>
        <taxon>Hexapoda</taxon>
        <taxon>Insecta</taxon>
        <taxon>Pterygota</taxon>
        <taxon>Neoptera</taxon>
        <taxon>Paraneoptera</taxon>
        <taxon>Hemiptera</taxon>
        <taxon>Auchenorrhyncha</taxon>
        <taxon>Cercopoidea</taxon>
        <taxon>Clastopteridae</taxon>
        <taxon>Clastoptera</taxon>
    </lineage>
</organism>
<protein>
    <submittedName>
        <fullName evidence="2">Uncharacterized protein</fullName>
    </submittedName>
</protein>
<evidence type="ECO:0000313" key="2">
    <source>
        <dbReference type="EMBL" id="JAS23160.1"/>
    </source>
</evidence>
<feature type="non-terminal residue" evidence="2">
    <location>
        <position position="1"/>
    </location>
</feature>
<dbReference type="EMBL" id="GEDC01014138">
    <property type="protein sequence ID" value="JAS23160.1"/>
    <property type="molecule type" value="Transcribed_RNA"/>
</dbReference>
<sequence length="193" mass="20217">GDLTSESAGTDSGTTVHYTTKPVETTYPSFNTKIPGVSESVTTSYTTGRQDEATTIKGDLTSESAGTDSGTTVHYTTKPGETAYPSSYTKMPSASESVTTSYTTGRQDEATTMKEDLTSESAGTDSGTTVHYTTKPGETTYPSSYTKMPSASESVTTSYTTGRQDEATTIKGDLTSESAGTDSGTTVHYTTKP</sequence>
<evidence type="ECO:0000256" key="1">
    <source>
        <dbReference type="SAM" id="MobiDB-lite"/>
    </source>
</evidence>
<gene>
    <name evidence="2" type="ORF">g.10692</name>
</gene>
<name>A0A1B6DBZ2_9HEMI</name>
<feature type="region of interest" description="Disordered" evidence="1">
    <location>
        <begin position="1"/>
        <end position="193"/>
    </location>
</feature>
<feature type="compositionally biased region" description="Polar residues" evidence="1">
    <location>
        <begin position="1"/>
        <end position="32"/>
    </location>
</feature>
<dbReference type="AlphaFoldDB" id="A0A1B6DBZ2"/>
<feature type="compositionally biased region" description="Polar residues" evidence="1">
    <location>
        <begin position="175"/>
        <end position="193"/>
    </location>
</feature>